<reference evidence="6 7" key="1">
    <citation type="submission" date="2019-09" db="EMBL/GenBank/DDBJ databases">
        <title>Genome sequencing of strain KACC 19322.</title>
        <authorList>
            <person name="Heo J."/>
            <person name="Kim S.-J."/>
            <person name="Kim J.-S."/>
            <person name="Hong S.-B."/>
            <person name="Kwon S.-W."/>
        </authorList>
    </citation>
    <scope>NUCLEOTIDE SEQUENCE [LARGE SCALE GENOMIC DNA]</scope>
    <source>
        <strain evidence="6 7">KACC 19322</strain>
    </source>
</reference>
<dbReference type="EMBL" id="CP043504">
    <property type="protein sequence ID" value="QEO08693.1"/>
    <property type="molecule type" value="Genomic_DNA"/>
</dbReference>
<dbReference type="InterPro" id="IPR013595">
    <property type="entry name" value="Pept_S33_TAP-like_C"/>
</dbReference>
<evidence type="ECO:0000259" key="4">
    <source>
        <dbReference type="Pfam" id="PF00561"/>
    </source>
</evidence>
<dbReference type="InterPro" id="IPR051601">
    <property type="entry name" value="Serine_prot/Carboxylest_S33"/>
</dbReference>
<evidence type="ECO:0000313" key="7">
    <source>
        <dbReference type="Proteomes" id="UP000322159"/>
    </source>
</evidence>
<name>A0A5C1Y3V2_9MICO</name>
<protein>
    <submittedName>
        <fullName evidence="6">Alpha/beta hydrolase</fullName>
    </submittedName>
</protein>
<evidence type="ECO:0000313" key="6">
    <source>
        <dbReference type="EMBL" id="QEO08693.1"/>
    </source>
</evidence>
<dbReference type="PROSITE" id="PS51257">
    <property type="entry name" value="PROKAR_LIPOPROTEIN"/>
    <property type="match status" value="1"/>
</dbReference>
<dbReference type="AlphaFoldDB" id="A0A5C1Y3V2"/>
<dbReference type="Gene3D" id="3.40.50.1820">
    <property type="entry name" value="alpha/beta hydrolase"/>
    <property type="match status" value="1"/>
</dbReference>
<keyword evidence="3 6" id="KW-0378">Hydrolase</keyword>
<comment type="similarity">
    <text evidence="1">Belongs to the peptidase S33 family.</text>
</comment>
<dbReference type="Pfam" id="PF00561">
    <property type="entry name" value="Abhydrolase_1"/>
    <property type="match status" value="1"/>
</dbReference>
<feature type="domain" description="Peptidase S33 tripeptidyl aminopeptidase-like C-terminal" evidence="5">
    <location>
        <begin position="414"/>
        <end position="514"/>
    </location>
</feature>
<dbReference type="InterPro" id="IPR029058">
    <property type="entry name" value="AB_hydrolase_fold"/>
</dbReference>
<feature type="domain" description="AB hydrolase-1" evidence="4">
    <location>
        <begin position="105"/>
        <end position="295"/>
    </location>
</feature>
<dbReference type="GO" id="GO:0016787">
    <property type="term" value="F:hydrolase activity"/>
    <property type="evidence" value="ECO:0007669"/>
    <property type="project" value="UniProtKB-KW"/>
</dbReference>
<gene>
    <name evidence="6" type="ORF">FLP23_00830</name>
</gene>
<organism evidence="6 7">
    <name type="scientific">Protaetiibacter larvae</name>
    <dbReference type="NCBI Taxonomy" id="2592654"/>
    <lineage>
        <taxon>Bacteria</taxon>
        <taxon>Bacillati</taxon>
        <taxon>Actinomycetota</taxon>
        <taxon>Actinomycetes</taxon>
        <taxon>Micrococcales</taxon>
        <taxon>Microbacteriaceae</taxon>
        <taxon>Protaetiibacter</taxon>
    </lineage>
</organism>
<evidence type="ECO:0000256" key="1">
    <source>
        <dbReference type="ARBA" id="ARBA00010088"/>
    </source>
</evidence>
<keyword evidence="7" id="KW-1185">Reference proteome</keyword>
<evidence type="ECO:0000256" key="3">
    <source>
        <dbReference type="ARBA" id="ARBA00022801"/>
    </source>
</evidence>
<dbReference type="Proteomes" id="UP000322159">
    <property type="component" value="Chromosome"/>
</dbReference>
<dbReference type="KEGG" id="lyk:FLP23_00830"/>
<sequence>MSRGRRGVVLRAGAAAIAALLTLTGCVSWFLPQDRPSAVSTPTGEEVPAELVPFYHQVLSWSGCGSGLQCSTVTAPLDWADPGGDTIELALIRQPATGGAARGSLLVNPGGPGGSGVDFIRDSIDFATSARLQREFDVVGFDPRGVGASTPVSCTSTPAELDAYIYGIVPGVRGSDDWIAATEATHRAFGAACLEHTGALLEHVDTVSAARDLDLTRAVLGDETLNYLGYSYGTYLGASYASLFPTRAGRLVLDGAIDPSTSEFEVTLTQARGFEGALTAYLSDCVDRQGCPFAGTVDEARAEIAAELHRLDVAPIPADDGRRLGAGTMFSAIILPLYNQDNWSYLDELFTDTFAGSASTAFFLADVYNDRNADGSYSSNGTEAFISINCLDYPSDGDPATMRTEAAQLADEAPVFGPWMTFGGTLCPQWPFLSENVRGPISAPGSPDILVVGTTNDPATPYVWAQALASQLERGHLVTYHGEGHTAYGNNDCITDTVDDFLVDGTVPAADPMC</sequence>
<dbReference type="PANTHER" id="PTHR43248:SF29">
    <property type="entry name" value="TRIPEPTIDYL AMINOPEPTIDASE"/>
    <property type="match status" value="1"/>
</dbReference>
<accession>A0A5C1Y3V2</accession>
<keyword evidence="2" id="KW-0732">Signal</keyword>
<dbReference type="OrthoDB" id="3252468at2"/>
<dbReference type="InterPro" id="IPR000073">
    <property type="entry name" value="AB_hydrolase_1"/>
</dbReference>
<dbReference type="Pfam" id="PF08386">
    <property type="entry name" value="Abhydrolase_4"/>
    <property type="match status" value="1"/>
</dbReference>
<dbReference type="PANTHER" id="PTHR43248">
    <property type="entry name" value="2-SUCCINYL-6-HYDROXY-2,4-CYCLOHEXADIENE-1-CARBOXYLATE SYNTHASE"/>
    <property type="match status" value="1"/>
</dbReference>
<dbReference type="SUPFAM" id="SSF53474">
    <property type="entry name" value="alpha/beta-Hydrolases"/>
    <property type="match status" value="1"/>
</dbReference>
<proteinExistence type="inferred from homology"/>
<evidence type="ECO:0000256" key="2">
    <source>
        <dbReference type="ARBA" id="ARBA00022729"/>
    </source>
</evidence>
<dbReference type="RefSeq" id="WP_149324126.1">
    <property type="nucleotide sequence ID" value="NZ_CP043504.1"/>
</dbReference>
<evidence type="ECO:0000259" key="5">
    <source>
        <dbReference type="Pfam" id="PF08386"/>
    </source>
</evidence>